<evidence type="ECO:0000313" key="13">
    <source>
        <dbReference type="Proteomes" id="UP001153737"/>
    </source>
</evidence>
<dbReference type="InterPro" id="IPR020479">
    <property type="entry name" value="HD_metazoa"/>
</dbReference>
<dbReference type="InterPro" id="IPR050296">
    <property type="entry name" value="Antp_homeobox"/>
</dbReference>
<dbReference type="PRINTS" id="PR00025">
    <property type="entry name" value="ANTENNAPEDIA"/>
</dbReference>
<proteinExistence type="inferred from homology"/>
<comment type="similarity">
    <text evidence="2 9">Belongs to the Antp homeobox family.</text>
</comment>
<protein>
    <recommendedName>
        <fullName evidence="11">Homeobox domain-containing protein</fullName>
    </recommendedName>
</protein>
<evidence type="ECO:0000313" key="12">
    <source>
        <dbReference type="EMBL" id="CAG9823870.1"/>
    </source>
</evidence>
<evidence type="ECO:0000256" key="5">
    <source>
        <dbReference type="ARBA" id="ARBA00023155"/>
    </source>
</evidence>
<feature type="domain" description="Homeobox" evidence="11">
    <location>
        <begin position="221"/>
        <end position="281"/>
    </location>
</feature>
<dbReference type="Gene3D" id="1.10.10.60">
    <property type="entry name" value="Homeodomain-like"/>
    <property type="match status" value="1"/>
</dbReference>
<dbReference type="PRINTS" id="PR00024">
    <property type="entry name" value="HOMEOBOX"/>
</dbReference>
<feature type="region of interest" description="Disordered" evidence="10">
    <location>
        <begin position="107"/>
        <end position="143"/>
    </location>
</feature>
<dbReference type="InterPro" id="IPR017995">
    <property type="entry name" value="Homeobox_antennapedia"/>
</dbReference>
<dbReference type="EMBL" id="OU896713">
    <property type="protein sequence ID" value="CAG9823870.1"/>
    <property type="molecule type" value="Genomic_DNA"/>
</dbReference>
<dbReference type="PROSITE" id="PS50071">
    <property type="entry name" value="HOMEOBOX_2"/>
    <property type="match status" value="1"/>
</dbReference>
<accession>A0A9N9SI27</accession>
<dbReference type="Proteomes" id="UP001153737">
    <property type="component" value="Chromosome 7"/>
</dbReference>
<dbReference type="GO" id="GO:0005634">
    <property type="term" value="C:nucleus"/>
    <property type="evidence" value="ECO:0007669"/>
    <property type="project" value="UniProtKB-SubCell"/>
</dbReference>
<dbReference type="Pfam" id="PF00046">
    <property type="entry name" value="Homeodomain"/>
    <property type="match status" value="1"/>
</dbReference>
<dbReference type="PROSITE" id="PS00027">
    <property type="entry name" value="HOMEOBOX_1"/>
    <property type="match status" value="1"/>
</dbReference>
<evidence type="ECO:0000256" key="1">
    <source>
        <dbReference type="ARBA" id="ARBA00004123"/>
    </source>
</evidence>
<keyword evidence="6 7" id="KW-0539">Nucleus</keyword>
<evidence type="ECO:0000256" key="6">
    <source>
        <dbReference type="ARBA" id="ARBA00023242"/>
    </source>
</evidence>
<gene>
    <name evidence="12" type="ORF">PHAECO_LOCUS11150</name>
</gene>
<evidence type="ECO:0000256" key="7">
    <source>
        <dbReference type="PROSITE-ProRule" id="PRU00108"/>
    </source>
</evidence>
<organism evidence="12 13">
    <name type="scientific">Phaedon cochleariae</name>
    <name type="common">Mustard beetle</name>
    <dbReference type="NCBI Taxonomy" id="80249"/>
    <lineage>
        <taxon>Eukaryota</taxon>
        <taxon>Metazoa</taxon>
        <taxon>Ecdysozoa</taxon>
        <taxon>Arthropoda</taxon>
        <taxon>Hexapoda</taxon>
        <taxon>Insecta</taxon>
        <taxon>Pterygota</taxon>
        <taxon>Neoptera</taxon>
        <taxon>Endopterygota</taxon>
        <taxon>Coleoptera</taxon>
        <taxon>Polyphaga</taxon>
        <taxon>Cucujiformia</taxon>
        <taxon>Chrysomeloidea</taxon>
        <taxon>Chrysomelidae</taxon>
        <taxon>Chrysomelinae</taxon>
        <taxon>Chrysomelini</taxon>
        <taxon>Phaedon</taxon>
    </lineage>
</organism>
<evidence type="ECO:0000256" key="2">
    <source>
        <dbReference type="ARBA" id="ARBA00009107"/>
    </source>
</evidence>
<dbReference type="FunFam" id="1.10.10.60:FF:000055">
    <property type="entry name" value="Homeobox protein Hox-A5"/>
    <property type="match status" value="1"/>
</dbReference>
<feature type="DNA-binding region" description="Homeobox" evidence="7">
    <location>
        <begin position="223"/>
        <end position="282"/>
    </location>
</feature>
<dbReference type="GO" id="GO:0009952">
    <property type="term" value="P:anterior/posterior pattern specification"/>
    <property type="evidence" value="ECO:0007669"/>
    <property type="project" value="TreeGrafter"/>
</dbReference>
<keyword evidence="13" id="KW-1185">Reference proteome</keyword>
<dbReference type="SMART" id="SM00389">
    <property type="entry name" value="HOX"/>
    <property type="match status" value="1"/>
</dbReference>
<evidence type="ECO:0000256" key="3">
    <source>
        <dbReference type="ARBA" id="ARBA00022473"/>
    </source>
</evidence>
<dbReference type="OrthoDB" id="6159439at2759"/>
<dbReference type="InterPro" id="IPR017970">
    <property type="entry name" value="Homeobox_CS"/>
</dbReference>
<name>A0A9N9SI27_PHACE</name>
<sequence>MSADFSSDYWNPGYYTPRNNNFLCDQRVSGYTHDSGGYQGHMTYPFINETPTYPIKEEPTYNNCRFISSQGYSNLETRTDNSLSPTPINQNFTSNLNQFDSCRQAYSLATNSPPNDSSPSSTLNKSDESTSKEDSPALRALLSKPGGKKITYDYRDLHKSAQDGYSGREKGNFDCDDKDLTSFNEDEGSADVKSAEDQLAAVQGSFYPWMKSSHASDSATKGNKRTRQTYTRYQTLELEKEFHFNKYLTRRRRIEIAHTLCLSERQIKIWFQNRRMKAKKDGKFGVQLQEFGQDDDINMNQNIFTNNPSFPEGYYATSAEGRVEKGAEISTVGKTRSLYEDDIARPLTALRNIPGPPLSP</sequence>
<evidence type="ECO:0000256" key="4">
    <source>
        <dbReference type="ARBA" id="ARBA00023125"/>
    </source>
</evidence>
<dbReference type="GO" id="GO:0000978">
    <property type="term" value="F:RNA polymerase II cis-regulatory region sequence-specific DNA binding"/>
    <property type="evidence" value="ECO:0007669"/>
    <property type="project" value="TreeGrafter"/>
</dbReference>
<feature type="compositionally biased region" description="Low complexity" evidence="10">
    <location>
        <begin position="111"/>
        <end position="121"/>
    </location>
</feature>
<reference evidence="12" key="1">
    <citation type="submission" date="2022-01" db="EMBL/GenBank/DDBJ databases">
        <authorList>
            <person name="King R."/>
        </authorList>
    </citation>
    <scope>NUCLEOTIDE SEQUENCE</scope>
</reference>
<feature type="compositionally biased region" description="Basic and acidic residues" evidence="10">
    <location>
        <begin position="125"/>
        <end position="136"/>
    </location>
</feature>
<dbReference type="AlphaFoldDB" id="A0A9N9SI27"/>
<dbReference type="SUPFAM" id="SSF46689">
    <property type="entry name" value="Homeodomain-like"/>
    <property type="match status" value="1"/>
</dbReference>
<dbReference type="InterPro" id="IPR009057">
    <property type="entry name" value="Homeodomain-like_sf"/>
</dbReference>
<dbReference type="InterPro" id="IPR001356">
    <property type="entry name" value="HD"/>
</dbReference>
<dbReference type="GO" id="GO:0000981">
    <property type="term" value="F:DNA-binding transcription factor activity, RNA polymerase II-specific"/>
    <property type="evidence" value="ECO:0007669"/>
    <property type="project" value="InterPro"/>
</dbReference>
<evidence type="ECO:0000256" key="10">
    <source>
        <dbReference type="SAM" id="MobiDB-lite"/>
    </source>
</evidence>
<evidence type="ECO:0000256" key="9">
    <source>
        <dbReference type="RuleBase" id="RU004442"/>
    </source>
</evidence>
<comment type="subcellular location">
    <subcellularLocation>
        <location evidence="1 7 8">Nucleus</location>
    </subcellularLocation>
</comment>
<dbReference type="CDD" id="cd00086">
    <property type="entry name" value="homeodomain"/>
    <property type="match status" value="1"/>
</dbReference>
<keyword evidence="4 7" id="KW-0238">DNA-binding</keyword>
<dbReference type="PANTHER" id="PTHR45659">
    <property type="entry name" value="HOMEOBOX PROTEIN HOX"/>
    <property type="match status" value="1"/>
</dbReference>
<keyword evidence="3" id="KW-0217">Developmental protein</keyword>
<dbReference type="PANTHER" id="PTHR45659:SF10">
    <property type="entry name" value="HOMEOBOX PROTEIN HOX-A5"/>
    <property type="match status" value="1"/>
</dbReference>
<reference evidence="12" key="2">
    <citation type="submission" date="2022-10" db="EMBL/GenBank/DDBJ databases">
        <authorList>
            <consortium name="ENA_rothamsted_submissions"/>
            <consortium name="culmorum"/>
            <person name="King R."/>
        </authorList>
    </citation>
    <scope>NUCLEOTIDE SEQUENCE</scope>
</reference>
<keyword evidence="5 7" id="KW-0371">Homeobox</keyword>
<evidence type="ECO:0000259" key="11">
    <source>
        <dbReference type="PROSITE" id="PS50071"/>
    </source>
</evidence>
<evidence type="ECO:0000256" key="8">
    <source>
        <dbReference type="RuleBase" id="RU000682"/>
    </source>
</evidence>